<dbReference type="GO" id="GO:0030424">
    <property type="term" value="C:axon"/>
    <property type="evidence" value="ECO:0007669"/>
    <property type="project" value="TreeGrafter"/>
</dbReference>
<feature type="domain" description="Ig-like" evidence="10">
    <location>
        <begin position="118"/>
        <end position="216"/>
    </location>
</feature>
<feature type="domain" description="Ig-like" evidence="10">
    <location>
        <begin position="524"/>
        <end position="611"/>
    </location>
</feature>
<feature type="domain" description="MAM" evidence="9">
    <location>
        <begin position="715"/>
        <end position="891"/>
    </location>
</feature>
<dbReference type="InterPro" id="IPR003598">
    <property type="entry name" value="Ig_sub2"/>
</dbReference>
<evidence type="ECO:0000256" key="5">
    <source>
        <dbReference type="ARBA" id="ARBA00023157"/>
    </source>
</evidence>
<feature type="domain" description="Ig-like" evidence="10">
    <location>
        <begin position="10"/>
        <end position="111"/>
    </location>
</feature>
<dbReference type="InterPro" id="IPR003599">
    <property type="entry name" value="Ig_sub"/>
</dbReference>
<proteinExistence type="predicted"/>
<keyword evidence="2" id="KW-1003">Cell membrane</keyword>
<dbReference type="PROSITE" id="PS50835">
    <property type="entry name" value="IG_LIKE"/>
    <property type="match status" value="6"/>
</dbReference>
<dbReference type="GO" id="GO:0098552">
    <property type="term" value="C:side of membrane"/>
    <property type="evidence" value="ECO:0007669"/>
    <property type="project" value="UniProtKB-KW"/>
</dbReference>
<dbReference type="PROSITE" id="PS50060">
    <property type="entry name" value="MAM_2"/>
    <property type="match status" value="1"/>
</dbReference>
<evidence type="ECO:0000256" key="1">
    <source>
        <dbReference type="ARBA" id="ARBA00004609"/>
    </source>
</evidence>
<dbReference type="SUPFAM" id="SSF48726">
    <property type="entry name" value="Immunoglobulin"/>
    <property type="match status" value="6"/>
</dbReference>
<dbReference type="Ensembl" id="ENSPMGT00000007991.1">
    <property type="protein sequence ID" value="ENSPMGP00000007510.1"/>
    <property type="gene ID" value="ENSPMGG00000006232.1"/>
</dbReference>
<dbReference type="InterPro" id="IPR036116">
    <property type="entry name" value="FN3_sf"/>
</dbReference>
<dbReference type="GO" id="GO:0008046">
    <property type="term" value="F:axon guidance receptor activity"/>
    <property type="evidence" value="ECO:0007669"/>
    <property type="project" value="TreeGrafter"/>
</dbReference>
<keyword evidence="6" id="KW-0325">Glycoprotein</keyword>
<dbReference type="InterPro" id="IPR050958">
    <property type="entry name" value="Cell_Adh-Cytoskel_Orgn"/>
</dbReference>
<keyword evidence="5" id="KW-1015">Disulfide bond</keyword>
<dbReference type="InterPro" id="IPR007110">
    <property type="entry name" value="Ig-like_dom"/>
</dbReference>
<dbReference type="InterPro" id="IPR013320">
    <property type="entry name" value="ConA-like_dom_sf"/>
</dbReference>
<evidence type="ECO:0000256" key="6">
    <source>
        <dbReference type="ARBA" id="ARBA00023180"/>
    </source>
</evidence>
<dbReference type="GO" id="GO:0050808">
    <property type="term" value="P:synapse organization"/>
    <property type="evidence" value="ECO:0007669"/>
    <property type="project" value="TreeGrafter"/>
</dbReference>
<dbReference type="InterPro" id="IPR013783">
    <property type="entry name" value="Ig-like_fold"/>
</dbReference>
<dbReference type="SMART" id="SM00137">
    <property type="entry name" value="MAM"/>
    <property type="match status" value="1"/>
</dbReference>
<evidence type="ECO:0000256" key="3">
    <source>
        <dbReference type="ARBA" id="ARBA00022622"/>
    </source>
</evidence>
<keyword evidence="8" id="KW-0393">Immunoglobulin domain</keyword>
<feature type="domain" description="Ig-like" evidence="10">
    <location>
        <begin position="426"/>
        <end position="516"/>
    </location>
</feature>
<name>A0A3B3ZSK4_9GOBI</name>
<comment type="subcellular location">
    <subcellularLocation>
        <location evidence="1">Cell membrane</location>
        <topology evidence="1">Lipid-anchor</topology>
        <topology evidence="1">GPI-anchor</topology>
    </subcellularLocation>
</comment>
<reference evidence="11" key="2">
    <citation type="submission" date="2025-09" db="UniProtKB">
        <authorList>
            <consortium name="Ensembl"/>
        </authorList>
    </citation>
    <scope>IDENTIFICATION</scope>
</reference>
<sequence length="909" mass="101532">MATCVCVSAPANAQIVHSGAACNVKDDNISERIYTIKEGDTLVLQCIVKGHPRPQVRWTKTAGSASDKFQETSIYNETLRIEGIQRVQGGRYYCKADNGVGVAAIKSIRVDVQYLDTPVLTVHQTISDVRGSYYQEKTVFLRCTVNSNPPARFIWKRGSMLIEQSKDNGVDIYEPLYTQGETKVLKLKNLRPKDFADYTCQVSVRNVCNIEDRSVTFRLTNATTPPMIRMSVNDTVVVDPGQDVIITCEVTAGFPPPTVTWSRSPGPLPLSAQVRGQTLILRAVTPADAGFYNCSAVNNVGNPARKNVQLVVRSMSNLTFQITPDTSKDGESIQMTRDLKLSCHVDATPQDKVNYTWYKNGAPIFNSESLSLLKSDPDMAPGTSSLEIFEMKFRDLAIYSCVANFPGSRVPELRVDMNISQNSVTPPILSLPPGGQVVSVREGGNTDLVCLVDGKPPPPILWSRMEKDLLMPNGRPQMETMDGRLRLRNVSRDLMGVYRCQTAPYNGLNIKKREMNVQLNVQYPPILDPVYQDVRSRNYQMVTLRCNVLRANPPRLTDIRWFRNGDFIRMPMPDLKETPELKLKLEPTNNGSYECRVSNSAGTSTCTFNVSAQPYNAEFYFDTPNPVRILKGNNYSYNLQWTQKDPEATDSIIGYWINVRKEPEKGVLLSYTITDLRIPLSYEVRLAPITTYSTGDYVSRIIQYSELAFSLIADHVCGFEDGRICGFSQDRGDVFDWTRQNHLTQNPKRSANTGPETDRSGTKEGYYMYIEASRPRVQGDRARLLSPLFNVTSVRGPKGSGRVPYCVSFYYHMKGKHIGTLNVLLRVRSIASVDTVLWSKSGHQGPDWKKAFFDLSPSGPFQIVFEGIRGPSFEGDIAIDDVSITLGKCKQENTVASAGKTGKIVLEGH</sequence>
<dbReference type="Pfam" id="PF00629">
    <property type="entry name" value="MAM"/>
    <property type="match status" value="1"/>
</dbReference>
<protein>
    <submittedName>
        <fullName evidence="11">Uncharacterized protein</fullName>
    </submittedName>
</protein>
<dbReference type="InterPro" id="IPR000998">
    <property type="entry name" value="MAM_dom"/>
</dbReference>
<keyword evidence="4" id="KW-0472">Membrane</keyword>
<dbReference type="Pfam" id="PF13895">
    <property type="entry name" value="Ig_2"/>
    <property type="match status" value="1"/>
</dbReference>
<dbReference type="Pfam" id="PF13927">
    <property type="entry name" value="Ig_3"/>
    <property type="match status" value="5"/>
</dbReference>
<evidence type="ECO:0000256" key="8">
    <source>
        <dbReference type="ARBA" id="ARBA00023319"/>
    </source>
</evidence>
<evidence type="ECO:0000313" key="11">
    <source>
        <dbReference type="Ensembl" id="ENSPMGP00000007510.1"/>
    </source>
</evidence>
<feature type="domain" description="Ig-like" evidence="10">
    <location>
        <begin position="316"/>
        <end position="420"/>
    </location>
</feature>
<keyword evidence="3" id="KW-0336">GPI-anchor</keyword>
<dbReference type="Gene3D" id="2.60.40.10">
    <property type="entry name" value="Immunoglobulins"/>
    <property type="match status" value="6"/>
</dbReference>
<dbReference type="SUPFAM" id="SSF49899">
    <property type="entry name" value="Concanavalin A-like lectins/glucanases"/>
    <property type="match status" value="1"/>
</dbReference>
<evidence type="ECO:0000313" key="12">
    <source>
        <dbReference type="Proteomes" id="UP000261520"/>
    </source>
</evidence>
<dbReference type="InterPro" id="IPR036179">
    <property type="entry name" value="Ig-like_dom_sf"/>
</dbReference>
<dbReference type="FunFam" id="2.60.120.200:FF:000019">
    <property type="entry name" value="MAM domain containing glycosylphosphatidylinositol anchor 2"/>
    <property type="match status" value="1"/>
</dbReference>
<evidence type="ECO:0000259" key="9">
    <source>
        <dbReference type="PROSITE" id="PS50060"/>
    </source>
</evidence>
<reference evidence="11" key="1">
    <citation type="submission" date="2025-08" db="UniProtKB">
        <authorList>
            <consortium name="Ensembl"/>
        </authorList>
    </citation>
    <scope>IDENTIFICATION</scope>
</reference>
<dbReference type="FunFam" id="2.60.40.10:FF:000262">
    <property type="entry name" value="MAM domain containing glycosylphosphatidylinositol anchor 1"/>
    <property type="match status" value="1"/>
</dbReference>
<dbReference type="SMART" id="SM00408">
    <property type="entry name" value="IGc2"/>
    <property type="match status" value="6"/>
</dbReference>
<dbReference type="CDD" id="cd06263">
    <property type="entry name" value="MAM"/>
    <property type="match status" value="1"/>
</dbReference>
<dbReference type="GO" id="GO:0043025">
    <property type="term" value="C:neuronal cell body"/>
    <property type="evidence" value="ECO:0007669"/>
    <property type="project" value="TreeGrafter"/>
</dbReference>
<evidence type="ECO:0000256" key="7">
    <source>
        <dbReference type="ARBA" id="ARBA00023288"/>
    </source>
</evidence>
<dbReference type="SUPFAM" id="SSF49265">
    <property type="entry name" value="Fibronectin type III"/>
    <property type="match status" value="1"/>
</dbReference>
<evidence type="ECO:0000256" key="4">
    <source>
        <dbReference type="ARBA" id="ARBA00023136"/>
    </source>
</evidence>
<organism evidence="11 12">
    <name type="scientific">Periophthalmus magnuspinnatus</name>
    <dbReference type="NCBI Taxonomy" id="409849"/>
    <lineage>
        <taxon>Eukaryota</taxon>
        <taxon>Metazoa</taxon>
        <taxon>Chordata</taxon>
        <taxon>Craniata</taxon>
        <taxon>Vertebrata</taxon>
        <taxon>Euteleostomi</taxon>
        <taxon>Actinopterygii</taxon>
        <taxon>Neopterygii</taxon>
        <taxon>Teleostei</taxon>
        <taxon>Neoteleostei</taxon>
        <taxon>Acanthomorphata</taxon>
        <taxon>Gobiaria</taxon>
        <taxon>Gobiiformes</taxon>
        <taxon>Gobioidei</taxon>
        <taxon>Gobiidae</taxon>
        <taxon>Oxudercinae</taxon>
        <taxon>Periophthalmus</taxon>
    </lineage>
</organism>
<dbReference type="Gene3D" id="2.60.120.200">
    <property type="match status" value="1"/>
</dbReference>
<dbReference type="GO" id="GO:0005886">
    <property type="term" value="C:plasma membrane"/>
    <property type="evidence" value="ECO:0007669"/>
    <property type="project" value="UniProtKB-SubCell"/>
</dbReference>
<evidence type="ECO:0000259" key="10">
    <source>
        <dbReference type="PROSITE" id="PS50835"/>
    </source>
</evidence>
<dbReference type="SMART" id="SM00409">
    <property type="entry name" value="IG"/>
    <property type="match status" value="6"/>
</dbReference>
<keyword evidence="7" id="KW-0449">Lipoprotein</keyword>
<accession>A0A3B3ZSK4</accession>
<dbReference type="AlphaFoldDB" id="A0A3B3ZSK4"/>
<keyword evidence="12" id="KW-1185">Reference proteome</keyword>
<dbReference type="CDD" id="cd00096">
    <property type="entry name" value="Ig"/>
    <property type="match status" value="2"/>
</dbReference>
<dbReference type="PANTHER" id="PTHR45080">
    <property type="entry name" value="CONTACTIN 5"/>
    <property type="match status" value="1"/>
</dbReference>
<dbReference type="GO" id="GO:0007156">
    <property type="term" value="P:homophilic cell adhesion via plasma membrane adhesion molecules"/>
    <property type="evidence" value="ECO:0007669"/>
    <property type="project" value="TreeGrafter"/>
</dbReference>
<feature type="domain" description="Ig-like" evidence="10">
    <location>
        <begin position="226"/>
        <end position="309"/>
    </location>
</feature>
<dbReference type="FunFam" id="2.60.40.10:FF:000240">
    <property type="entry name" value="MAM domain containing glycosylphosphatidylinositol anchor 1"/>
    <property type="match status" value="1"/>
</dbReference>
<dbReference type="Proteomes" id="UP000261520">
    <property type="component" value="Unplaced"/>
</dbReference>
<dbReference type="PANTHER" id="PTHR45080:SF35">
    <property type="entry name" value="MAM DOMAIN-CONTAINING GLYCOSYLPHOSPHATIDYLINOSITOL ANCHOR 2"/>
    <property type="match status" value="1"/>
</dbReference>
<dbReference type="STRING" id="409849.ENSPMGP00000007510"/>
<evidence type="ECO:0000256" key="2">
    <source>
        <dbReference type="ARBA" id="ARBA00022475"/>
    </source>
</evidence>